<evidence type="ECO:0000313" key="1">
    <source>
        <dbReference type="EMBL" id="MFK4441623.1"/>
    </source>
</evidence>
<accession>A0ABW8MD73</accession>
<dbReference type="EMBL" id="JBIYDN010000004">
    <property type="protein sequence ID" value="MFK4441623.1"/>
    <property type="molecule type" value="Genomic_DNA"/>
</dbReference>
<reference evidence="1 2" key="2">
    <citation type="submission" date="2024-11" db="EMBL/GenBank/DDBJ databases">
        <title>Using genomics to understand microbial adaptation to soil warming.</title>
        <authorList>
            <person name="Deangelis K.M. PhD."/>
        </authorList>
    </citation>
    <scope>NUCLEOTIDE SEQUENCE [LARGE SCALE GENOMIC DNA]</scope>
    <source>
        <strain evidence="1 2">GAS97</strain>
    </source>
</reference>
<gene>
    <name evidence="1" type="ORF">ABH943_001638</name>
</gene>
<name>A0ABW8MD73_9BURK</name>
<proteinExistence type="predicted"/>
<comment type="caution">
    <text evidence="1">The sequence shown here is derived from an EMBL/GenBank/DDBJ whole genome shotgun (WGS) entry which is preliminary data.</text>
</comment>
<dbReference type="Proteomes" id="UP001620514">
    <property type="component" value="Unassembled WGS sequence"/>
</dbReference>
<organism evidence="1 2">
    <name type="scientific">Caballeronia udeis</name>
    <dbReference type="NCBI Taxonomy" id="1232866"/>
    <lineage>
        <taxon>Bacteria</taxon>
        <taxon>Pseudomonadati</taxon>
        <taxon>Pseudomonadota</taxon>
        <taxon>Betaproteobacteria</taxon>
        <taxon>Burkholderiales</taxon>
        <taxon>Burkholderiaceae</taxon>
        <taxon>Caballeronia</taxon>
    </lineage>
</organism>
<protein>
    <submittedName>
        <fullName evidence="1">Uncharacterized protein</fullName>
    </submittedName>
</protein>
<sequence length="121" mass="13664">MRFKNQRASEGSVGVASVGVVREKFVILTIYKVTSNERCTQVRPYLWLTHPTSKRVSHDEVITESSPQPPNYLKLFYKNQLLLAVPERVPDALAIPLMRGCLNQQLEGQRQQHRAAHAGAP</sequence>
<evidence type="ECO:0000313" key="2">
    <source>
        <dbReference type="Proteomes" id="UP001620514"/>
    </source>
</evidence>
<keyword evidence="2" id="KW-1185">Reference proteome</keyword>
<reference evidence="1 2" key="1">
    <citation type="submission" date="2024-10" db="EMBL/GenBank/DDBJ databases">
        <authorList>
            <person name="Deangelis K."/>
            <person name="Huntemann M."/>
            <person name="Clum A."/>
            <person name="Wang J."/>
            <person name="Palaniappan K."/>
            <person name="Ritter S."/>
            <person name="Chen I.-M."/>
            <person name="Stamatis D."/>
            <person name="Reddy T."/>
            <person name="O'Malley R."/>
            <person name="Daum C."/>
            <person name="Ng V."/>
            <person name="Ivanova N."/>
            <person name="Kyrpides N."/>
            <person name="Woyke T."/>
        </authorList>
    </citation>
    <scope>NUCLEOTIDE SEQUENCE [LARGE SCALE GENOMIC DNA]</scope>
    <source>
        <strain evidence="1 2">GAS97</strain>
    </source>
</reference>